<dbReference type="STRING" id="568069.A0A1J1I1U8"/>
<dbReference type="GO" id="GO:0005886">
    <property type="term" value="C:plasma membrane"/>
    <property type="evidence" value="ECO:0007669"/>
    <property type="project" value="UniProtKB-SubCell"/>
</dbReference>
<evidence type="ECO:0000256" key="9">
    <source>
        <dbReference type="ARBA" id="ARBA00023170"/>
    </source>
</evidence>
<dbReference type="Pfam" id="PF10613">
    <property type="entry name" value="Lig_chan-Glu_bd"/>
    <property type="match status" value="1"/>
</dbReference>
<name>A0A1J1I1U8_9DIPT</name>
<dbReference type="InterPro" id="IPR056198">
    <property type="entry name" value="LBD_receptor"/>
</dbReference>
<organism evidence="17 18">
    <name type="scientific">Clunio marinus</name>
    <dbReference type="NCBI Taxonomy" id="568069"/>
    <lineage>
        <taxon>Eukaryota</taxon>
        <taxon>Metazoa</taxon>
        <taxon>Ecdysozoa</taxon>
        <taxon>Arthropoda</taxon>
        <taxon>Hexapoda</taxon>
        <taxon>Insecta</taxon>
        <taxon>Pterygota</taxon>
        <taxon>Neoptera</taxon>
        <taxon>Endopterygota</taxon>
        <taxon>Diptera</taxon>
        <taxon>Nematocera</taxon>
        <taxon>Chironomoidea</taxon>
        <taxon>Chironomidae</taxon>
        <taxon>Clunio</taxon>
    </lineage>
</organism>
<comment type="similarity">
    <text evidence="2">Belongs to the glutamate-gated ion channel (TC 1.A.10.1) family.</text>
</comment>
<reference evidence="17 18" key="1">
    <citation type="submission" date="2015-04" db="EMBL/GenBank/DDBJ databases">
        <authorList>
            <person name="Syromyatnikov M.Y."/>
            <person name="Popov V.N."/>
        </authorList>
    </citation>
    <scope>NUCLEOTIDE SEQUENCE [LARGE SCALE GENOMIC DNA]</scope>
</reference>
<evidence type="ECO:0000313" key="18">
    <source>
        <dbReference type="Proteomes" id="UP000183832"/>
    </source>
</evidence>
<dbReference type="InterPro" id="IPR052192">
    <property type="entry name" value="Insect_Ionotropic_Sensory_Rcpt"/>
</dbReference>
<keyword evidence="9" id="KW-0675">Receptor</keyword>
<keyword evidence="4" id="KW-1003">Cell membrane</keyword>
<dbReference type="AlphaFoldDB" id="A0A1J1I1U8"/>
<feature type="domain" description="Ionotropic glutamate receptor L-glutamate and glycine-binding" evidence="15">
    <location>
        <begin position="219"/>
        <end position="317"/>
    </location>
</feature>
<evidence type="ECO:0000313" key="17">
    <source>
        <dbReference type="EMBL" id="CRK93730.1"/>
    </source>
</evidence>
<keyword evidence="18" id="KW-1185">Reference proteome</keyword>
<keyword evidence="11" id="KW-1071">Ligand-gated ion channel</keyword>
<dbReference type="OrthoDB" id="7739311at2759"/>
<gene>
    <name evidence="17" type="primary">similar to AGAP013172-PA</name>
    <name evidence="17" type="ORF">CLUMA_CG007258</name>
</gene>
<dbReference type="Pfam" id="PF24061">
    <property type="entry name" value="LBD_receptor"/>
    <property type="match status" value="1"/>
</dbReference>
<evidence type="ECO:0000256" key="6">
    <source>
        <dbReference type="ARBA" id="ARBA00022989"/>
    </source>
</evidence>
<keyword evidence="12" id="KW-0407">Ion channel</keyword>
<feature type="transmembrane region" description="Helical" evidence="13">
    <location>
        <begin position="571"/>
        <end position="593"/>
    </location>
</feature>
<keyword evidence="10" id="KW-0325">Glycoprotein</keyword>
<dbReference type="GO" id="GO:0015276">
    <property type="term" value="F:ligand-gated monoatomic ion channel activity"/>
    <property type="evidence" value="ECO:0007669"/>
    <property type="project" value="InterPro"/>
</dbReference>
<sequence length="602" mass="69849">MKSEFSHLWSVKRLPKTASATIIYQDVLASRKLLAISVHEIINKVFPKHGTSNDLFYSINDFIIKDFIEELFAIHPRLIFRHGNFTFLPKDLTRCVVLVIKSFNEFLEFYSSIPSTSIKSNGFYLIVFVNGRIKEIGEIFKILWKIDFFNVNVMFADKDELIKVETFIPFTEGNCNNTTPKLINEFVNGTFNQGIDEFFPKKFKDLKGCFLRFTLPNDSEPFIIPKVFINGTYNTFEGSEMMLGKVLAEALNFQINITYAGFFGYVLDNGTAVGPLKELLEGRADITVGAWWLKLNRIKVLDMTSSHMSETLIIIIPPGQQLTPFEKLIFPFTLPSWILIIVSYFCGFMVVILAKFRNKSVRNFIVGSNIKNPVLNFYAACLGVSNHVLPKRNFARFYLMMFMISSLIIRTLYEASFFLLIHSNKHHKEMQSIDELIAEDYHFYMRTGTFDFAKTMKKLEGRSSISEYEHEEESIKRIREDPNFKGVFIHSQIEVLYKYKKRPSEAQPTFCKELFLSNLPTVAYTRKNFFLIDSLNEKIELLGAAGIIYYWNRETKKNPMENAEVNVALNIYHFLGCFQLLLFGFLLSFLTFLKEKFTNRCK</sequence>
<evidence type="ECO:0000256" key="7">
    <source>
        <dbReference type="ARBA" id="ARBA00023065"/>
    </source>
</evidence>
<keyword evidence="3" id="KW-0813">Transport</keyword>
<feature type="transmembrane region" description="Helical" evidence="13">
    <location>
        <begin position="328"/>
        <end position="353"/>
    </location>
</feature>
<evidence type="ECO:0000256" key="10">
    <source>
        <dbReference type="ARBA" id="ARBA00023180"/>
    </source>
</evidence>
<feature type="transmembrane region" description="Helical" evidence="13">
    <location>
        <begin position="373"/>
        <end position="389"/>
    </location>
</feature>
<evidence type="ECO:0000256" key="3">
    <source>
        <dbReference type="ARBA" id="ARBA00022448"/>
    </source>
</evidence>
<dbReference type="Proteomes" id="UP000183832">
    <property type="component" value="Unassembled WGS sequence"/>
</dbReference>
<evidence type="ECO:0000256" key="4">
    <source>
        <dbReference type="ARBA" id="ARBA00022475"/>
    </source>
</evidence>
<evidence type="ECO:0000259" key="15">
    <source>
        <dbReference type="Pfam" id="PF10613"/>
    </source>
</evidence>
<evidence type="ECO:0000256" key="8">
    <source>
        <dbReference type="ARBA" id="ARBA00023136"/>
    </source>
</evidence>
<evidence type="ECO:0000256" key="1">
    <source>
        <dbReference type="ARBA" id="ARBA00004651"/>
    </source>
</evidence>
<evidence type="ECO:0000259" key="14">
    <source>
        <dbReference type="Pfam" id="PF00060"/>
    </source>
</evidence>
<comment type="subcellular location">
    <subcellularLocation>
        <location evidence="1">Cell membrane</location>
        <topology evidence="1">Multi-pass membrane protein</topology>
    </subcellularLocation>
</comment>
<dbReference type="SUPFAM" id="SSF53850">
    <property type="entry name" value="Periplasmic binding protein-like II"/>
    <property type="match status" value="1"/>
</dbReference>
<dbReference type="Pfam" id="PF00060">
    <property type="entry name" value="Lig_chan"/>
    <property type="match status" value="1"/>
</dbReference>
<keyword evidence="7" id="KW-0406">Ion transport</keyword>
<evidence type="ECO:0000259" key="16">
    <source>
        <dbReference type="Pfam" id="PF24061"/>
    </source>
</evidence>
<dbReference type="InterPro" id="IPR019594">
    <property type="entry name" value="Glu/Gly-bd"/>
</dbReference>
<accession>A0A1J1I1U8</accession>
<keyword evidence="5 13" id="KW-0812">Transmembrane</keyword>
<dbReference type="PANTHER" id="PTHR42643">
    <property type="entry name" value="IONOTROPIC RECEPTOR 20A-RELATED"/>
    <property type="match status" value="1"/>
</dbReference>
<dbReference type="Gene3D" id="3.40.190.10">
    <property type="entry name" value="Periplasmic binding protein-like II"/>
    <property type="match status" value="1"/>
</dbReference>
<feature type="domain" description="Putative ionotropic receptor ligand binding" evidence="16">
    <location>
        <begin position="96"/>
        <end position="204"/>
    </location>
</feature>
<feature type="transmembrane region" description="Helical" evidence="13">
    <location>
        <begin position="395"/>
        <end position="421"/>
    </location>
</feature>
<dbReference type="InterPro" id="IPR001320">
    <property type="entry name" value="Iontro_rcpt_C"/>
</dbReference>
<protein>
    <submittedName>
        <fullName evidence="17">CLUMA_CG007258, isoform A</fullName>
    </submittedName>
</protein>
<dbReference type="GO" id="GO:0050906">
    <property type="term" value="P:detection of stimulus involved in sensory perception"/>
    <property type="evidence" value="ECO:0007669"/>
    <property type="project" value="UniProtKB-ARBA"/>
</dbReference>
<evidence type="ECO:0000256" key="5">
    <source>
        <dbReference type="ARBA" id="ARBA00022692"/>
    </source>
</evidence>
<keyword evidence="6 13" id="KW-1133">Transmembrane helix</keyword>
<dbReference type="PANTHER" id="PTHR42643:SF30">
    <property type="entry name" value="IONOTROPIC RECEPTOR 40A-RELATED"/>
    <property type="match status" value="1"/>
</dbReference>
<proteinExistence type="inferred from homology"/>
<evidence type="ECO:0000256" key="13">
    <source>
        <dbReference type="SAM" id="Phobius"/>
    </source>
</evidence>
<keyword evidence="8 13" id="KW-0472">Membrane</keyword>
<feature type="domain" description="Ionotropic glutamate receptor C-terminal" evidence="14">
    <location>
        <begin position="336"/>
        <end position="585"/>
    </location>
</feature>
<dbReference type="EMBL" id="CVRI01000038">
    <property type="protein sequence ID" value="CRK93730.1"/>
    <property type="molecule type" value="Genomic_DNA"/>
</dbReference>
<evidence type="ECO:0000256" key="11">
    <source>
        <dbReference type="ARBA" id="ARBA00023286"/>
    </source>
</evidence>
<evidence type="ECO:0000256" key="2">
    <source>
        <dbReference type="ARBA" id="ARBA00008685"/>
    </source>
</evidence>
<feature type="transmembrane region" description="Helical" evidence="13">
    <location>
        <begin position="535"/>
        <end position="551"/>
    </location>
</feature>
<dbReference type="Gene3D" id="1.10.287.70">
    <property type="match status" value="1"/>
</dbReference>
<evidence type="ECO:0000256" key="12">
    <source>
        <dbReference type="ARBA" id="ARBA00023303"/>
    </source>
</evidence>